<feature type="domain" description="Bro-N" evidence="1">
    <location>
        <begin position="1"/>
        <end position="105"/>
    </location>
</feature>
<name>A0ABN2L8A0_9ACTN</name>
<dbReference type="Pfam" id="PF02498">
    <property type="entry name" value="Bro-N"/>
    <property type="match status" value="1"/>
</dbReference>
<dbReference type="InterPro" id="IPR003497">
    <property type="entry name" value="BRO_N_domain"/>
</dbReference>
<dbReference type="PROSITE" id="PS51750">
    <property type="entry name" value="BRO_N"/>
    <property type="match status" value="1"/>
</dbReference>
<dbReference type="RefSeq" id="WP_344088909.1">
    <property type="nucleotide sequence ID" value="NZ_BAAALS010000066.1"/>
</dbReference>
<sequence>MSALQAFTFEGAEVRTALIDGEPWWIANDVCAALGIANVGNALARLDEDERSSIGLADGSPGNPNRSIVNEPGLYTLLLRSDKPEAKKFKRWVTHEVIPAIRKKGSYEAPSPAPAQREITAAAGALPYREQAEILAILRPALPEPYATATAKVILARAMGERPELDPSETPLYAATFLAEKGHKAKTVAKFQSGFGQRVSHAYLKRNGRRPEKIAGPAGSRIDTVAVYTAEDQPLLEQVYAGMADLIAAFEHGDQIAISA</sequence>
<reference evidence="2 3" key="1">
    <citation type="journal article" date="2019" name="Int. J. Syst. Evol. Microbiol.">
        <title>The Global Catalogue of Microorganisms (GCM) 10K type strain sequencing project: providing services to taxonomists for standard genome sequencing and annotation.</title>
        <authorList>
            <consortium name="The Broad Institute Genomics Platform"/>
            <consortium name="The Broad Institute Genome Sequencing Center for Infectious Disease"/>
            <person name="Wu L."/>
            <person name="Ma J."/>
        </authorList>
    </citation>
    <scope>NUCLEOTIDE SEQUENCE [LARGE SCALE GENOMIC DNA]</scope>
    <source>
        <strain evidence="2 3">JCM 13249</strain>
    </source>
</reference>
<accession>A0ABN2L8A0</accession>
<proteinExistence type="predicted"/>
<protein>
    <recommendedName>
        <fullName evidence="1">Bro-N domain-containing protein</fullName>
    </recommendedName>
</protein>
<dbReference type="PANTHER" id="PTHR36180">
    <property type="entry name" value="DNA-BINDING PROTEIN-RELATED-RELATED"/>
    <property type="match status" value="1"/>
</dbReference>
<evidence type="ECO:0000259" key="1">
    <source>
        <dbReference type="PROSITE" id="PS51750"/>
    </source>
</evidence>
<gene>
    <name evidence="2" type="ORF">GCM10009681_56910</name>
</gene>
<dbReference type="PANTHER" id="PTHR36180:SF2">
    <property type="entry name" value="BRO FAMILY PROTEIN"/>
    <property type="match status" value="1"/>
</dbReference>
<comment type="caution">
    <text evidence="2">The sequence shown here is derived from an EMBL/GenBank/DDBJ whole genome shotgun (WGS) entry which is preliminary data.</text>
</comment>
<dbReference type="SMART" id="SM01040">
    <property type="entry name" value="Bro-N"/>
    <property type="match status" value="1"/>
</dbReference>
<keyword evidence="3" id="KW-1185">Reference proteome</keyword>
<evidence type="ECO:0000313" key="2">
    <source>
        <dbReference type="EMBL" id="GAA1778790.1"/>
    </source>
</evidence>
<dbReference type="EMBL" id="BAAALS010000066">
    <property type="protein sequence ID" value="GAA1778790.1"/>
    <property type="molecule type" value="Genomic_DNA"/>
</dbReference>
<organism evidence="2 3">
    <name type="scientific">Luedemannella helvata</name>
    <dbReference type="NCBI Taxonomy" id="349315"/>
    <lineage>
        <taxon>Bacteria</taxon>
        <taxon>Bacillati</taxon>
        <taxon>Actinomycetota</taxon>
        <taxon>Actinomycetes</taxon>
        <taxon>Micromonosporales</taxon>
        <taxon>Micromonosporaceae</taxon>
        <taxon>Luedemannella</taxon>
    </lineage>
</organism>
<dbReference type="Proteomes" id="UP001500655">
    <property type="component" value="Unassembled WGS sequence"/>
</dbReference>
<evidence type="ECO:0000313" key="3">
    <source>
        <dbReference type="Proteomes" id="UP001500655"/>
    </source>
</evidence>